<dbReference type="EMBL" id="JASZZN010000027">
    <property type="protein sequence ID" value="MDM4018847.1"/>
    <property type="molecule type" value="Genomic_DNA"/>
</dbReference>
<sequence length="395" mass="43723">MIRVAYVVHSFDVGGLERCVAHLANRLDRDSFVPLIVSLTELGDARDWVSRDDVKLFELHKPPGNDLSFPARLANLFAEQEVDLVHSHNWGTLLESVLAVRKLRKISPRVVQLVHAEHGLELDRYRTSGGRRFLRQGLMAWGFRQCDATIAIAHCVSHWMKNSCRTPAARHHLIPNGVECPITDAADSKRFREELGIPGNAFLLGSVGRAVSLKGFPIALNALHHVGPSDRQPHWLLAGDGPELVELREQTQRLNLSDRVHLLGTRNDLGKIFGAIDAILNTSHTEAMNLAILEAMACGKAVIASDVGDNAVLIGRSCAYNQGDEAFAGEVFPDGDVQRLASIVNRWAQNDGIVQAYGSVAASRYNQLYTLDQMVKKYQSLYRQVYEQNSAPCVL</sequence>
<name>A0ABT7PQQ7_9BACT</name>
<keyword evidence="3" id="KW-0808">Transferase</keyword>
<comment type="caution">
    <text evidence="3">The sequence shown here is derived from an EMBL/GenBank/DDBJ whole genome shotgun (WGS) entry which is preliminary data.</text>
</comment>
<dbReference type="Pfam" id="PF13439">
    <property type="entry name" value="Glyco_transf_4"/>
    <property type="match status" value="1"/>
</dbReference>
<keyword evidence="4" id="KW-1185">Reference proteome</keyword>
<organism evidence="3 4">
    <name type="scientific">Roseiconus lacunae</name>
    <dbReference type="NCBI Taxonomy" id="2605694"/>
    <lineage>
        <taxon>Bacteria</taxon>
        <taxon>Pseudomonadati</taxon>
        <taxon>Planctomycetota</taxon>
        <taxon>Planctomycetia</taxon>
        <taxon>Pirellulales</taxon>
        <taxon>Pirellulaceae</taxon>
        <taxon>Roseiconus</taxon>
    </lineage>
</organism>
<evidence type="ECO:0000313" key="3">
    <source>
        <dbReference type="EMBL" id="MDM4018847.1"/>
    </source>
</evidence>
<dbReference type="InterPro" id="IPR001296">
    <property type="entry name" value="Glyco_trans_1"/>
</dbReference>
<accession>A0ABT7PQQ7</accession>
<dbReference type="SUPFAM" id="SSF53756">
    <property type="entry name" value="UDP-Glycosyltransferase/glycogen phosphorylase"/>
    <property type="match status" value="1"/>
</dbReference>
<reference evidence="3 4" key="1">
    <citation type="submission" date="2023-06" db="EMBL/GenBank/DDBJ databases">
        <title>Roseiconus lacunae JC819 isolated from Gulf of Mannar region, Tamil Nadu.</title>
        <authorList>
            <person name="Pk S."/>
            <person name="Ch S."/>
            <person name="Ch V.R."/>
        </authorList>
    </citation>
    <scope>NUCLEOTIDE SEQUENCE [LARGE SCALE GENOMIC DNA]</scope>
    <source>
        <strain evidence="3 4">JC819</strain>
    </source>
</reference>
<keyword evidence="3" id="KW-0328">Glycosyltransferase</keyword>
<protein>
    <submittedName>
        <fullName evidence="3">Glycosyltransferase</fullName>
        <ecNumber evidence="3">2.4.-.-</ecNumber>
    </submittedName>
</protein>
<dbReference type="RefSeq" id="WP_289166826.1">
    <property type="nucleotide sequence ID" value="NZ_JASZZN010000027.1"/>
</dbReference>
<evidence type="ECO:0000313" key="4">
    <source>
        <dbReference type="Proteomes" id="UP001239462"/>
    </source>
</evidence>
<dbReference type="GO" id="GO:0016757">
    <property type="term" value="F:glycosyltransferase activity"/>
    <property type="evidence" value="ECO:0007669"/>
    <property type="project" value="UniProtKB-KW"/>
</dbReference>
<gene>
    <name evidence="3" type="ORF">QTN89_25560</name>
</gene>
<dbReference type="EC" id="2.4.-.-" evidence="3"/>
<evidence type="ECO:0000259" key="1">
    <source>
        <dbReference type="Pfam" id="PF00534"/>
    </source>
</evidence>
<evidence type="ECO:0000259" key="2">
    <source>
        <dbReference type="Pfam" id="PF13439"/>
    </source>
</evidence>
<dbReference type="Proteomes" id="UP001239462">
    <property type="component" value="Unassembled WGS sequence"/>
</dbReference>
<dbReference type="InterPro" id="IPR028098">
    <property type="entry name" value="Glyco_trans_4-like_N"/>
</dbReference>
<feature type="domain" description="Glycosyl transferase family 1" evidence="1">
    <location>
        <begin position="188"/>
        <end position="351"/>
    </location>
</feature>
<dbReference type="PANTHER" id="PTHR12526">
    <property type="entry name" value="GLYCOSYLTRANSFERASE"/>
    <property type="match status" value="1"/>
</dbReference>
<dbReference type="Pfam" id="PF00534">
    <property type="entry name" value="Glycos_transf_1"/>
    <property type="match status" value="1"/>
</dbReference>
<proteinExistence type="predicted"/>
<feature type="domain" description="Glycosyltransferase subfamily 4-like N-terminal" evidence="2">
    <location>
        <begin position="13"/>
        <end position="179"/>
    </location>
</feature>
<dbReference type="PANTHER" id="PTHR12526:SF630">
    <property type="entry name" value="GLYCOSYLTRANSFERASE"/>
    <property type="match status" value="1"/>
</dbReference>
<dbReference type="Gene3D" id="3.40.50.2000">
    <property type="entry name" value="Glycogen Phosphorylase B"/>
    <property type="match status" value="2"/>
</dbReference>